<comment type="caution">
    <text evidence="1">The sequence shown here is derived from an EMBL/GenBank/DDBJ whole genome shotgun (WGS) entry which is preliminary data.</text>
</comment>
<protein>
    <submittedName>
        <fullName evidence="1">Uncharacterized protein</fullName>
    </submittedName>
</protein>
<evidence type="ECO:0000313" key="2">
    <source>
        <dbReference type="Proteomes" id="UP001630127"/>
    </source>
</evidence>
<name>A0ABD2YJK6_9GENT</name>
<accession>A0ABD2YJK6</accession>
<keyword evidence="2" id="KW-1185">Reference proteome</keyword>
<reference evidence="1 2" key="1">
    <citation type="submission" date="2024-11" db="EMBL/GenBank/DDBJ databases">
        <title>A near-complete genome assembly of Cinchona calisaya.</title>
        <authorList>
            <person name="Lian D.C."/>
            <person name="Zhao X.W."/>
            <person name="Wei L."/>
        </authorList>
    </citation>
    <scope>NUCLEOTIDE SEQUENCE [LARGE SCALE GENOMIC DNA]</scope>
    <source>
        <tissue evidence="1">Nenye</tissue>
    </source>
</reference>
<organism evidence="1 2">
    <name type="scientific">Cinchona calisaya</name>
    <dbReference type="NCBI Taxonomy" id="153742"/>
    <lineage>
        <taxon>Eukaryota</taxon>
        <taxon>Viridiplantae</taxon>
        <taxon>Streptophyta</taxon>
        <taxon>Embryophyta</taxon>
        <taxon>Tracheophyta</taxon>
        <taxon>Spermatophyta</taxon>
        <taxon>Magnoliopsida</taxon>
        <taxon>eudicotyledons</taxon>
        <taxon>Gunneridae</taxon>
        <taxon>Pentapetalae</taxon>
        <taxon>asterids</taxon>
        <taxon>lamiids</taxon>
        <taxon>Gentianales</taxon>
        <taxon>Rubiaceae</taxon>
        <taxon>Cinchonoideae</taxon>
        <taxon>Cinchoneae</taxon>
        <taxon>Cinchona</taxon>
    </lineage>
</organism>
<dbReference type="AlphaFoldDB" id="A0ABD2YJK6"/>
<dbReference type="EMBL" id="JBJUIK010000013">
    <property type="protein sequence ID" value="KAL3506027.1"/>
    <property type="molecule type" value="Genomic_DNA"/>
</dbReference>
<proteinExistence type="predicted"/>
<gene>
    <name evidence="1" type="ORF">ACH5RR_031409</name>
</gene>
<sequence>MSYMVAETKVNPTIAFMMVIHGCSEGDNTIGNMTESLTSSSLVAKSPSVVCACHLAMVPPLADVSNFTWKVDLFDASSSSIALENFNASKSPWQDLGKQVGVVDCGLE</sequence>
<evidence type="ECO:0000313" key="1">
    <source>
        <dbReference type="EMBL" id="KAL3506027.1"/>
    </source>
</evidence>
<dbReference type="Proteomes" id="UP001630127">
    <property type="component" value="Unassembled WGS sequence"/>
</dbReference>